<dbReference type="EMBL" id="PDJD01000001">
    <property type="protein sequence ID" value="PFG19540.1"/>
    <property type="molecule type" value="Genomic_DNA"/>
</dbReference>
<evidence type="ECO:0000256" key="1">
    <source>
        <dbReference type="SAM" id="Phobius"/>
    </source>
</evidence>
<evidence type="ECO:0000313" key="3">
    <source>
        <dbReference type="EMBL" id="PFG19540.1"/>
    </source>
</evidence>
<evidence type="ECO:0000313" key="4">
    <source>
        <dbReference type="Proteomes" id="UP000224915"/>
    </source>
</evidence>
<dbReference type="AlphaFoldDB" id="A0A2A9D117"/>
<name>A0A2A9D117_9MICO</name>
<keyword evidence="1" id="KW-1133">Transmembrane helix</keyword>
<dbReference type="PANTHER" id="PTHR43685:SF3">
    <property type="entry name" value="SLR2126 PROTEIN"/>
    <property type="match status" value="1"/>
</dbReference>
<gene>
    <name evidence="3" type="ORF">ATL40_1104</name>
</gene>
<protein>
    <submittedName>
        <fullName evidence="3">GT2 family glycosyltransferase</fullName>
    </submittedName>
</protein>
<keyword evidence="4" id="KW-1185">Reference proteome</keyword>
<keyword evidence="1" id="KW-0812">Transmembrane</keyword>
<dbReference type="SUPFAM" id="SSF53448">
    <property type="entry name" value="Nucleotide-diphospho-sugar transferases"/>
    <property type="match status" value="1"/>
</dbReference>
<dbReference type="GO" id="GO:0016740">
    <property type="term" value="F:transferase activity"/>
    <property type="evidence" value="ECO:0007669"/>
    <property type="project" value="UniProtKB-KW"/>
</dbReference>
<dbReference type="InterPro" id="IPR001173">
    <property type="entry name" value="Glyco_trans_2-like"/>
</dbReference>
<dbReference type="Gene3D" id="3.90.550.10">
    <property type="entry name" value="Spore Coat Polysaccharide Biosynthesis Protein SpsA, Chain A"/>
    <property type="match status" value="1"/>
</dbReference>
<feature type="domain" description="Glycosyltransferase 2-like" evidence="2">
    <location>
        <begin position="7"/>
        <end position="126"/>
    </location>
</feature>
<dbReference type="PANTHER" id="PTHR43685">
    <property type="entry name" value="GLYCOSYLTRANSFERASE"/>
    <property type="match status" value="1"/>
</dbReference>
<accession>A0A2A9D117</accession>
<dbReference type="InterPro" id="IPR029044">
    <property type="entry name" value="Nucleotide-diphossugar_trans"/>
</dbReference>
<feature type="transmembrane region" description="Helical" evidence="1">
    <location>
        <begin position="289"/>
        <end position="309"/>
    </location>
</feature>
<reference evidence="3 4" key="1">
    <citation type="submission" date="2017-10" db="EMBL/GenBank/DDBJ databases">
        <title>Sequencing the genomes of 1000 actinobacteria strains.</title>
        <authorList>
            <person name="Klenk H.-P."/>
        </authorList>
    </citation>
    <scope>NUCLEOTIDE SEQUENCE [LARGE SCALE GENOMIC DNA]</scope>
    <source>
        <strain evidence="3 4">DSM 21801</strain>
    </source>
</reference>
<dbReference type="RefSeq" id="WP_098468646.1">
    <property type="nucleotide sequence ID" value="NZ_PDJD01000001.1"/>
</dbReference>
<evidence type="ECO:0000259" key="2">
    <source>
        <dbReference type="Pfam" id="PF00535"/>
    </source>
</evidence>
<keyword evidence="3" id="KW-0808">Transferase</keyword>
<dbReference type="Pfam" id="PF00535">
    <property type="entry name" value="Glycos_transf_2"/>
    <property type="match status" value="1"/>
</dbReference>
<comment type="caution">
    <text evidence="3">The sequence shown here is derived from an EMBL/GenBank/DDBJ whole genome shotgun (WGS) entry which is preliminary data.</text>
</comment>
<dbReference type="InterPro" id="IPR050834">
    <property type="entry name" value="Glycosyltransf_2"/>
</dbReference>
<keyword evidence="1" id="KW-0472">Membrane</keyword>
<proteinExistence type="predicted"/>
<organism evidence="3 4">
    <name type="scientific">Serinibacter salmoneus</name>
    <dbReference type="NCBI Taxonomy" id="556530"/>
    <lineage>
        <taxon>Bacteria</taxon>
        <taxon>Bacillati</taxon>
        <taxon>Actinomycetota</taxon>
        <taxon>Actinomycetes</taxon>
        <taxon>Micrococcales</taxon>
        <taxon>Beutenbergiaceae</taxon>
        <taxon>Serinibacter</taxon>
    </lineage>
</organism>
<sequence length="333" mass="35332">MSAHSVSLVVCAYTGRRWRDLCAGIAAVAAGSEPPEEIVVVIDHNEGLRVRAAAELPAHAPGVAVRVMSNTRRQGLSGARNTGVGAAHGEIVAFLDDDATPRRDWLERMLEPFVDPRVVAVGGAAEPVWPASGRPACLPTQPGQWGELDWVVGCSYRGLPRTRAQVRNVMGCAMAIRREAMVAAGGFHEDLGRVGRTPLGCEETELSIRLRQRDTPARVVLVPEAVVDHRVSEDRVTWRYLATRGWAEGVSKSAVAALVGPGDALATESSYLAGILPRALLRELGSGRAAGAVAVLLAVAATGAGYLRGSLDTLARRRRQVAPPAQREGTRTG</sequence>
<dbReference type="Proteomes" id="UP000224915">
    <property type="component" value="Unassembled WGS sequence"/>
</dbReference>
<dbReference type="OrthoDB" id="153025at2"/>